<dbReference type="RefSeq" id="WP_255307691.1">
    <property type="nucleotide sequence ID" value="NZ_FAUH01000010.1"/>
</dbReference>
<feature type="transmembrane region" description="Helical" evidence="1">
    <location>
        <begin position="86"/>
        <end position="105"/>
    </location>
</feature>
<keyword evidence="2" id="KW-0328">Glycosyltransferase</keyword>
<feature type="transmembrane region" description="Helical" evidence="1">
    <location>
        <begin position="319"/>
        <end position="335"/>
    </location>
</feature>
<evidence type="ECO:0000313" key="2">
    <source>
        <dbReference type="EMBL" id="CUU66299.1"/>
    </source>
</evidence>
<evidence type="ECO:0000313" key="3">
    <source>
        <dbReference type="Proteomes" id="UP000182498"/>
    </source>
</evidence>
<feature type="transmembrane region" description="Helical" evidence="1">
    <location>
        <begin position="12"/>
        <end position="33"/>
    </location>
</feature>
<sequence>MGSILKRPATVFGLASLFYLCAGVLLTGRGFYLGDSLSRLQSAQSVLFSRSPALVDIGFVFTPLNTLCELPLVALDHWIPAMTDRALAAVTVSALFTAGAVLQVWLTGTDRGLRTPYLVAVTLLFALNPMVVIYAGTGMSEGPFLFAMAWAVRRLMRFLRTDDVHDLMAAGIAVALGFLARYDALVAAAAGAVLVAVITFTRRDTGPGAGTGAGALPSPRHRLGRAVTDTVVFLFPVTVAALVWFATSWLTTGILSAQVNGSYGNASILESSGGSISGMPAARDSVVRVLLLAPGLPVLAVVVLVLAVRRRSVDSTAPFLLFGGILGFQVLSAVIGSTFGLLRFFLVAVLFVTVLALTVPTPRGELPARRPGPVPQPRGTVAALDRPVVTGVASLMLLAVGAVSTTVAMTSREWAPQEYALAAETPLASRMDAGDLEDRRTVLRTWTTERRLAEYLDARDLPEGSVLLDTTFGFPVVLFSSRPETFVVPSDPDFVTTLSSPGDHGVRYILAVPPTGRGAQDAVNLRYPTIWDNGAGVGTLDLTVPNDGSGQPDFRLYRVRETPEG</sequence>
<evidence type="ECO:0000256" key="1">
    <source>
        <dbReference type="SAM" id="Phobius"/>
    </source>
</evidence>
<feature type="transmembrane region" description="Helical" evidence="1">
    <location>
        <begin position="286"/>
        <end position="307"/>
    </location>
</feature>
<dbReference type="EMBL" id="FAUH01000010">
    <property type="protein sequence ID" value="CUU66299.1"/>
    <property type="molecule type" value="Genomic_DNA"/>
</dbReference>
<dbReference type="Proteomes" id="UP000182498">
    <property type="component" value="Unassembled WGS sequence"/>
</dbReference>
<keyword evidence="1" id="KW-0472">Membrane</keyword>
<keyword evidence="1" id="KW-1133">Transmembrane helix</keyword>
<dbReference type="GO" id="GO:0016757">
    <property type="term" value="F:glycosyltransferase activity"/>
    <property type="evidence" value="ECO:0007669"/>
    <property type="project" value="UniProtKB-KW"/>
</dbReference>
<gene>
    <name evidence="2" type="ORF">CVAR292_01639</name>
</gene>
<feature type="transmembrane region" description="Helical" evidence="1">
    <location>
        <begin position="117"/>
        <end position="137"/>
    </location>
</feature>
<proteinExistence type="predicted"/>
<organism evidence="2 3">
    <name type="scientific">Corynebacterium variabile</name>
    <dbReference type="NCBI Taxonomy" id="1727"/>
    <lineage>
        <taxon>Bacteria</taxon>
        <taxon>Bacillati</taxon>
        <taxon>Actinomycetota</taxon>
        <taxon>Actinomycetes</taxon>
        <taxon>Mycobacteriales</taxon>
        <taxon>Corynebacteriaceae</taxon>
        <taxon>Corynebacterium</taxon>
    </lineage>
</organism>
<accession>A0A0X2NN89</accession>
<protein>
    <submittedName>
        <fullName evidence="2">Dolichyl-phosphate-mannose-protein mannosyltransferase</fullName>
    </submittedName>
</protein>
<keyword evidence="2" id="KW-0808">Transferase</keyword>
<keyword evidence="3" id="KW-1185">Reference proteome</keyword>
<feature type="transmembrane region" description="Helical" evidence="1">
    <location>
        <begin position="184"/>
        <end position="201"/>
    </location>
</feature>
<name>A0A0X2NN89_9CORY</name>
<feature type="transmembrane region" description="Helical" evidence="1">
    <location>
        <begin position="341"/>
        <end position="360"/>
    </location>
</feature>
<keyword evidence="1" id="KW-0812">Transmembrane</keyword>
<dbReference type="AlphaFoldDB" id="A0A0X2NN89"/>
<feature type="transmembrane region" description="Helical" evidence="1">
    <location>
        <begin position="226"/>
        <end position="246"/>
    </location>
</feature>
<reference evidence="3" key="1">
    <citation type="submission" date="2015-11" db="EMBL/GenBank/DDBJ databases">
        <authorList>
            <person name="Dugat-Bony E."/>
        </authorList>
    </citation>
    <scope>NUCLEOTIDE SEQUENCE [LARGE SCALE GENOMIC DNA]</scope>
    <source>
        <strain evidence="3">Mu292</strain>
    </source>
</reference>